<evidence type="ECO:0000313" key="2">
    <source>
        <dbReference type="Proteomes" id="UP000032352"/>
    </source>
</evidence>
<sequence>MSVSQKQIDAILKLSAPKRYSHFIKKVVGWKQLWALYNDGWAMSESDKGELIFPLWPEKEYAELCVSGEWSDYVPKPIELDDALDNMIPMLKEKGILPGVFFTMKDGSVNASIDELESDLREELSKYE</sequence>
<proteinExistence type="predicted"/>
<keyword evidence="2" id="KW-1185">Reference proteome</keyword>
<dbReference type="KEGG" id="tvd:SG34_029980"/>
<name>A0AAF0CAV2_9GAMM</name>
<reference evidence="1 2" key="2">
    <citation type="journal article" date="2022" name="Mar. Drugs">
        <title>Bioassay-Guided Fractionation Leads to the Detection of Cholic Acid Generated by the Rare Thalassomonas sp.</title>
        <authorList>
            <person name="Pheiffer F."/>
            <person name="Schneider Y.K."/>
            <person name="Hansen E.H."/>
            <person name="Andersen J.H."/>
            <person name="Isaksson J."/>
            <person name="Busche T."/>
            <person name="R C."/>
            <person name="Kalinowski J."/>
            <person name="Zyl L.V."/>
            <person name="Trindade M."/>
        </authorList>
    </citation>
    <scope>NUCLEOTIDE SEQUENCE [LARGE SCALE GENOMIC DNA]</scope>
    <source>
        <strain evidence="1 2">XOM25</strain>
    </source>
</reference>
<dbReference type="RefSeq" id="WP_044841036.1">
    <property type="nucleotide sequence ID" value="NZ_CP059734.1"/>
</dbReference>
<dbReference type="Pfam" id="PF11042">
    <property type="entry name" value="DUF2750"/>
    <property type="match status" value="1"/>
</dbReference>
<dbReference type="Proteomes" id="UP000032352">
    <property type="component" value="Chromosome pTvir"/>
</dbReference>
<dbReference type="InterPro" id="IPR021284">
    <property type="entry name" value="DUF2750"/>
</dbReference>
<gene>
    <name evidence="1" type="ORF">SG34_029980</name>
</gene>
<dbReference type="EMBL" id="CP059734">
    <property type="protein sequence ID" value="WDE09012.1"/>
    <property type="molecule type" value="Genomic_DNA"/>
</dbReference>
<evidence type="ECO:0000313" key="1">
    <source>
        <dbReference type="EMBL" id="WDE09012.1"/>
    </source>
</evidence>
<reference evidence="1 2" key="1">
    <citation type="journal article" date="2015" name="Genome Announc.">
        <title>Draft Genome Sequences of Marine Isolates of Thalassomonas viridans and Thalassomonas actiniarum.</title>
        <authorList>
            <person name="Olonade I."/>
            <person name="van Zyl L.J."/>
            <person name="Trindade M."/>
        </authorList>
    </citation>
    <scope>NUCLEOTIDE SEQUENCE [LARGE SCALE GENOMIC DNA]</scope>
    <source>
        <strain evidence="1 2">XOM25</strain>
    </source>
</reference>
<protein>
    <submittedName>
        <fullName evidence="1">DUF2750 domain-containing protein</fullName>
    </submittedName>
</protein>
<organism evidence="1 2">
    <name type="scientific">Thalassomonas viridans</name>
    <dbReference type="NCBI Taxonomy" id="137584"/>
    <lineage>
        <taxon>Bacteria</taxon>
        <taxon>Pseudomonadati</taxon>
        <taxon>Pseudomonadota</taxon>
        <taxon>Gammaproteobacteria</taxon>
        <taxon>Alteromonadales</taxon>
        <taxon>Colwelliaceae</taxon>
        <taxon>Thalassomonas</taxon>
    </lineage>
</organism>
<accession>A0AAF0CAV2</accession>
<dbReference type="AlphaFoldDB" id="A0AAF0CAV2"/>